<accession>A0A834S1M8</accession>
<comment type="caution">
    <text evidence="2">The sequence shown here is derived from an EMBL/GenBank/DDBJ whole genome shotgun (WGS) entry which is preliminary data.</text>
</comment>
<dbReference type="AlphaFoldDB" id="A0A834S1M8"/>
<dbReference type="EMBL" id="NQIK02000002">
    <property type="protein sequence ID" value="KAF7573888.1"/>
    <property type="molecule type" value="Genomic_DNA"/>
</dbReference>
<evidence type="ECO:0000313" key="3">
    <source>
        <dbReference type="Proteomes" id="UP000245464"/>
    </source>
</evidence>
<evidence type="ECO:0000256" key="1">
    <source>
        <dbReference type="SAM" id="Phobius"/>
    </source>
</evidence>
<dbReference type="RefSeq" id="XP_065963755.1">
    <property type="nucleotide sequence ID" value="XM_066105128.1"/>
</dbReference>
<keyword evidence="1" id="KW-1133">Transmembrane helix</keyword>
<evidence type="ECO:0000313" key="2">
    <source>
        <dbReference type="EMBL" id="KAF7573888.1"/>
    </source>
</evidence>
<dbReference type="Proteomes" id="UP000245464">
    <property type="component" value="Chromosome 2"/>
</dbReference>
<organism evidence="2 3">
    <name type="scientific">Pyrenophora tritici-repentis</name>
    <dbReference type="NCBI Taxonomy" id="45151"/>
    <lineage>
        <taxon>Eukaryota</taxon>
        <taxon>Fungi</taxon>
        <taxon>Dikarya</taxon>
        <taxon>Ascomycota</taxon>
        <taxon>Pezizomycotina</taxon>
        <taxon>Dothideomycetes</taxon>
        <taxon>Pleosporomycetidae</taxon>
        <taxon>Pleosporales</taxon>
        <taxon>Pleosporineae</taxon>
        <taxon>Pleosporaceae</taxon>
        <taxon>Pyrenophora</taxon>
    </lineage>
</organism>
<keyword evidence="1" id="KW-0812">Transmembrane</keyword>
<feature type="transmembrane region" description="Helical" evidence="1">
    <location>
        <begin position="23"/>
        <end position="46"/>
    </location>
</feature>
<dbReference type="KEGG" id="ptrr:6350045"/>
<protein>
    <submittedName>
        <fullName evidence="2">Uncharacterized protein</fullName>
    </submittedName>
</protein>
<dbReference type="GeneID" id="6350045"/>
<keyword evidence="1" id="KW-0472">Membrane</keyword>
<reference evidence="2 3" key="1">
    <citation type="journal article" date="2018" name="BMC Genomics">
        <title>Comparative genomics of the wheat fungal pathogen Pyrenophora tritici-repentis reveals chromosomal variations and genome plasticity.</title>
        <authorList>
            <person name="Moolhuijzen P."/>
            <person name="See P.T."/>
            <person name="Hane J.K."/>
            <person name="Shi G."/>
            <person name="Liu Z."/>
            <person name="Oliver R.P."/>
            <person name="Moffat C.S."/>
        </authorList>
    </citation>
    <scope>NUCLEOTIDE SEQUENCE [LARGE SCALE GENOMIC DNA]</scope>
    <source>
        <strain evidence="2">M4</strain>
    </source>
</reference>
<proteinExistence type="predicted"/>
<name>A0A834S1M8_9PLEO</name>
<sequence>MAVFISASEGTSYYHGGGDDGHYYSMILVLGLYVGPGDFVFFLAGLQLHKLDVETMFALWTDKIAIQVVKPSKYQDVYTVELDEDDQTDEDKAY</sequence>
<gene>
    <name evidence="2" type="ORF">PtrM4_055110</name>
</gene>